<evidence type="ECO:0008006" key="3">
    <source>
        <dbReference type="Google" id="ProtNLM"/>
    </source>
</evidence>
<keyword evidence="2" id="KW-1185">Reference proteome</keyword>
<name>A0A067MJF8_BOTB1</name>
<dbReference type="AlphaFoldDB" id="A0A067MJF8"/>
<dbReference type="EMBL" id="KL198035">
    <property type="protein sequence ID" value="KDQ14825.1"/>
    <property type="molecule type" value="Genomic_DNA"/>
</dbReference>
<dbReference type="STRING" id="930990.A0A067MJF8"/>
<dbReference type="Proteomes" id="UP000027195">
    <property type="component" value="Unassembled WGS sequence"/>
</dbReference>
<dbReference type="InParanoid" id="A0A067MJF8"/>
<evidence type="ECO:0000313" key="2">
    <source>
        <dbReference type="Proteomes" id="UP000027195"/>
    </source>
</evidence>
<dbReference type="HOGENOM" id="CLU_1796149_0_0_1"/>
<protein>
    <recommendedName>
        <fullName evidence="3">F-box domain-containing protein</fullName>
    </recommendedName>
</protein>
<accession>A0A067MJF8</accession>
<reference evidence="2" key="1">
    <citation type="journal article" date="2014" name="Proc. Natl. Acad. Sci. U.S.A.">
        <title>Extensive sampling of basidiomycete genomes demonstrates inadequacy of the white-rot/brown-rot paradigm for wood decay fungi.</title>
        <authorList>
            <person name="Riley R."/>
            <person name="Salamov A.A."/>
            <person name="Brown D.W."/>
            <person name="Nagy L.G."/>
            <person name="Floudas D."/>
            <person name="Held B.W."/>
            <person name="Levasseur A."/>
            <person name="Lombard V."/>
            <person name="Morin E."/>
            <person name="Otillar R."/>
            <person name="Lindquist E.A."/>
            <person name="Sun H."/>
            <person name="LaButti K.M."/>
            <person name="Schmutz J."/>
            <person name="Jabbour D."/>
            <person name="Luo H."/>
            <person name="Baker S.E."/>
            <person name="Pisabarro A.G."/>
            <person name="Walton J.D."/>
            <person name="Blanchette R.A."/>
            <person name="Henrissat B."/>
            <person name="Martin F."/>
            <person name="Cullen D."/>
            <person name="Hibbett D.S."/>
            <person name="Grigoriev I.V."/>
        </authorList>
    </citation>
    <scope>NUCLEOTIDE SEQUENCE [LARGE SCALE GENOMIC DNA]</scope>
    <source>
        <strain evidence="2">FD-172 SS1</strain>
    </source>
</reference>
<evidence type="ECO:0000313" key="1">
    <source>
        <dbReference type="EMBL" id="KDQ14825.1"/>
    </source>
</evidence>
<organism evidence="1 2">
    <name type="scientific">Botryobasidium botryosum (strain FD-172 SS1)</name>
    <dbReference type="NCBI Taxonomy" id="930990"/>
    <lineage>
        <taxon>Eukaryota</taxon>
        <taxon>Fungi</taxon>
        <taxon>Dikarya</taxon>
        <taxon>Basidiomycota</taxon>
        <taxon>Agaricomycotina</taxon>
        <taxon>Agaricomycetes</taxon>
        <taxon>Cantharellales</taxon>
        <taxon>Botryobasidiaceae</taxon>
        <taxon>Botryobasidium</taxon>
    </lineage>
</organism>
<sequence>MPLLRTIELVDIIDRATSYLLRILEVPSLEIIRLYGCFVAASPSSASQVGKVLHIFLAASSPPLQDLSLSAVRISSEDFVPVLEYFPHITSLRLSCMNGVARFLETIVAKRLCLEFDSLIISRITFIDFDPIITHLRKLVGTDD</sequence>
<gene>
    <name evidence="1" type="ORF">BOTBODRAFT_174350</name>
</gene>
<dbReference type="SUPFAM" id="SSF52047">
    <property type="entry name" value="RNI-like"/>
    <property type="match status" value="1"/>
</dbReference>
<proteinExistence type="predicted"/>